<evidence type="ECO:0000256" key="2">
    <source>
        <dbReference type="SAM" id="SignalP"/>
    </source>
</evidence>
<dbReference type="AlphaFoldDB" id="A0A0R1Z0U8"/>
<dbReference type="Proteomes" id="UP000051010">
    <property type="component" value="Unassembled WGS sequence"/>
</dbReference>
<sequence length="248" mass="25551">MTLKQLLFTSGAALAMFGTTTLSTIVANADTAPAKTQTTASANKDQNSQNKSQNNANNNKTNDNKAANQSAITAKTTPAQSNAKQNASAANSTSQKKDSPAKTNPTTNNGSAASNTNKGQSAKTDPVKTTPAKAASGNATSTSATSFDQRAPRLTGTTYKTYNKGLSASVTADKDNSTLNYSVKTFESDGTASNKPAQLKIYKNGALYKTINASSGSTDGSLKVDKGTYSLRVYTSASTHYAGGLSIS</sequence>
<dbReference type="EMBL" id="AZFZ01000011">
    <property type="protein sequence ID" value="KRM44643.1"/>
    <property type="molecule type" value="Genomic_DNA"/>
</dbReference>
<feature type="compositionally biased region" description="Low complexity" evidence="1">
    <location>
        <begin position="103"/>
        <end position="117"/>
    </location>
</feature>
<gene>
    <name evidence="3" type="ORF">FD47_GL000284</name>
</gene>
<evidence type="ECO:0000313" key="3">
    <source>
        <dbReference type="EMBL" id="KRM44643.1"/>
    </source>
</evidence>
<dbReference type="RefSeq" id="WP_056980092.1">
    <property type="nucleotide sequence ID" value="NZ_AZFZ01000011.1"/>
</dbReference>
<protein>
    <submittedName>
        <fullName evidence="3">Uncharacterized protein</fullName>
    </submittedName>
</protein>
<keyword evidence="2" id="KW-0732">Signal</keyword>
<feature type="chain" id="PRO_5006414081" evidence="2">
    <location>
        <begin position="30"/>
        <end position="248"/>
    </location>
</feature>
<dbReference type="PATRIC" id="fig|1423786.4.peg.289"/>
<feature type="compositionally biased region" description="Low complexity" evidence="1">
    <location>
        <begin position="79"/>
        <end position="94"/>
    </location>
</feature>
<organism evidence="3 4">
    <name type="scientific">Lentilactobacillus parafarraginis DSM 18390 = JCM 14109</name>
    <dbReference type="NCBI Taxonomy" id="1423786"/>
    <lineage>
        <taxon>Bacteria</taxon>
        <taxon>Bacillati</taxon>
        <taxon>Bacillota</taxon>
        <taxon>Bacilli</taxon>
        <taxon>Lactobacillales</taxon>
        <taxon>Lactobacillaceae</taxon>
        <taxon>Lentilactobacillus</taxon>
    </lineage>
</organism>
<feature type="compositionally biased region" description="Low complexity" evidence="1">
    <location>
        <begin position="41"/>
        <end position="69"/>
    </location>
</feature>
<reference evidence="3 4" key="1">
    <citation type="journal article" date="2015" name="Genome Announc.">
        <title>Expanding the biotechnology potential of lactobacilli through comparative genomics of 213 strains and associated genera.</title>
        <authorList>
            <person name="Sun Z."/>
            <person name="Harris H.M."/>
            <person name="McCann A."/>
            <person name="Guo C."/>
            <person name="Argimon S."/>
            <person name="Zhang W."/>
            <person name="Yang X."/>
            <person name="Jeffery I.B."/>
            <person name="Cooney J.C."/>
            <person name="Kagawa T.F."/>
            <person name="Liu W."/>
            <person name="Song Y."/>
            <person name="Salvetti E."/>
            <person name="Wrobel A."/>
            <person name="Rasinkangas P."/>
            <person name="Parkhill J."/>
            <person name="Rea M.C."/>
            <person name="O'Sullivan O."/>
            <person name="Ritari J."/>
            <person name="Douillard F.P."/>
            <person name="Paul Ross R."/>
            <person name="Yang R."/>
            <person name="Briner A.E."/>
            <person name="Felis G.E."/>
            <person name="de Vos W.M."/>
            <person name="Barrangou R."/>
            <person name="Klaenhammer T.R."/>
            <person name="Caufield P.W."/>
            <person name="Cui Y."/>
            <person name="Zhang H."/>
            <person name="O'Toole P.W."/>
        </authorList>
    </citation>
    <scope>NUCLEOTIDE SEQUENCE [LARGE SCALE GENOMIC DNA]</scope>
    <source>
        <strain evidence="3 4">DSM 18390</strain>
    </source>
</reference>
<feature type="region of interest" description="Disordered" evidence="1">
    <location>
        <begin position="36"/>
        <end position="152"/>
    </location>
</feature>
<evidence type="ECO:0000256" key="1">
    <source>
        <dbReference type="SAM" id="MobiDB-lite"/>
    </source>
</evidence>
<accession>A0A0R1Z0U8</accession>
<feature type="signal peptide" evidence="2">
    <location>
        <begin position="1"/>
        <end position="29"/>
    </location>
</feature>
<comment type="caution">
    <text evidence="3">The sequence shown here is derived from an EMBL/GenBank/DDBJ whole genome shotgun (WGS) entry which is preliminary data.</text>
</comment>
<proteinExistence type="predicted"/>
<feature type="compositionally biased region" description="Low complexity" evidence="1">
    <location>
        <begin position="134"/>
        <end position="146"/>
    </location>
</feature>
<name>A0A0R1Z0U8_9LACO</name>
<evidence type="ECO:0000313" key="4">
    <source>
        <dbReference type="Proteomes" id="UP000051010"/>
    </source>
</evidence>